<dbReference type="Gene3D" id="3.50.50.60">
    <property type="entry name" value="FAD/NAD(P)-binding domain"/>
    <property type="match status" value="1"/>
</dbReference>
<dbReference type="EMBL" id="JBANMG010000008">
    <property type="protein sequence ID" value="KAK6950527.1"/>
    <property type="molecule type" value="Genomic_DNA"/>
</dbReference>
<dbReference type="Pfam" id="PF05199">
    <property type="entry name" value="GMC_oxred_C"/>
    <property type="match status" value="1"/>
</dbReference>
<keyword evidence="5" id="KW-0560">Oxidoreductase</keyword>
<evidence type="ECO:0000313" key="8">
    <source>
        <dbReference type="EMBL" id="KAK6950527.1"/>
    </source>
</evidence>
<dbReference type="InterPro" id="IPR000172">
    <property type="entry name" value="GMC_OxRdtase_N"/>
</dbReference>
<evidence type="ECO:0000256" key="4">
    <source>
        <dbReference type="ARBA" id="ARBA00022827"/>
    </source>
</evidence>
<dbReference type="PROSITE" id="PS00624">
    <property type="entry name" value="GMC_OXRED_2"/>
    <property type="match status" value="1"/>
</dbReference>
<feature type="transmembrane region" description="Helical" evidence="6">
    <location>
        <begin position="608"/>
        <end position="629"/>
    </location>
</feature>
<comment type="caution">
    <text evidence="8">The sequence shown here is derived from an EMBL/GenBank/DDBJ whole genome shotgun (WGS) entry which is preliminary data.</text>
</comment>
<evidence type="ECO:0000256" key="2">
    <source>
        <dbReference type="ARBA" id="ARBA00010790"/>
    </source>
</evidence>
<dbReference type="InterPro" id="IPR036188">
    <property type="entry name" value="FAD/NAD-bd_sf"/>
</dbReference>
<organism evidence="8 9">
    <name type="scientific">Daldinia eschscholtzii</name>
    <dbReference type="NCBI Taxonomy" id="292717"/>
    <lineage>
        <taxon>Eukaryota</taxon>
        <taxon>Fungi</taxon>
        <taxon>Dikarya</taxon>
        <taxon>Ascomycota</taxon>
        <taxon>Pezizomycotina</taxon>
        <taxon>Sordariomycetes</taxon>
        <taxon>Xylariomycetidae</taxon>
        <taxon>Xylariales</taxon>
        <taxon>Hypoxylaceae</taxon>
        <taxon>Daldinia</taxon>
    </lineage>
</organism>
<evidence type="ECO:0000256" key="5">
    <source>
        <dbReference type="ARBA" id="ARBA00023002"/>
    </source>
</evidence>
<keyword evidence="6" id="KW-1133">Transmembrane helix</keyword>
<gene>
    <name evidence="8" type="ORF">Daesc_008855</name>
</gene>
<keyword evidence="3" id="KW-0285">Flavoprotein</keyword>
<comment type="similarity">
    <text evidence="2">Belongs to the GMC oxidoreductase family.</text>
</comment>
<dbReference type="InterPro" id="IPR012132">
    <property type="entry name" value="GMC_OxRdtase"/>
</dbReference>
<evidence type="ECO:0000256" key="3">
    <source>
        <dbReference type="ARBA" id="ARBA00022630"/>
    </source>
</evidence>
<accession>A0AAX6MDS1</accession>
<sequence>MKPTIPLICVALGVEVKCEVFDYVIAGAGTCGLVLANRLSEDPNIKVAVIEPGDDVRNNPNVTDVGAFLRALGTEIDWQYTTTPQPGAGNKSIPFHAGKAIGGTSTINGKPCSLSSLQIWLIVYLGMTYIRGDKAEFDVWESLGNDGWNWNTLYPYFKQVEQFSPPTAAQQVAGASFEAEFHGTDGLLKTGFPFRLLNGSFYELVQQSWENLGYLLNPDVNSGETRGFDVWPQTLDRDANVREDAARAYYYPIEQRPNLKIIKGVVTKLTWANSIIDDKLSTDGVEYLNPAGQTIFISAAKEVLLSAGSLRSPLILERSGVGNPSILKEHGIETRINLPGVGEHLQEQPNVVLEYTSNVNLTGTIPYATFATAQDIFGERTFAVAEATRANLSEWAQKVSDTNNRAIDAHQLEEIFRIQHDLIFRANITVAETLTSASGNILLSAFWLLLPFSRGSVHLKSTKTNYPAIDPEYFLIDFDLAIQTEIGRLSQELWYTSPIKDVVVDYLAPGDEVLPRNATDAQWATFIASTMSPNHHLIGSASMMSRKLGGVVDPRFKVYGTSNVRVVDASVLPMQISGHLTATLYAISERAANFIKSSYLENSENMRAYQLFMCLSGLGLLYMTGAVLLRAPPQANMYKRYYADMTTGDAEWILCLKICQIQQNSKFDDGVKYDACVGQCKGTIENDWEIVNKKYRILRGYEKSFPSRDEVDQALVIES</sequence>
<evidence type="ECO:0000259" key="7">
    <source>
        <dbReference type="PROSITE" id="PS00624"/>
    </source>
</evidence>
<dbReference type="Gene3D" id="3.30.560.10">
    <property type="entry name" value="Glucose Oxidase, domain 3"/>
    <property type="match status" value="1"/>
</dbReference>
<protein>
    <recommendedName>
        <fullName evidence="7">Glucose-methanol-choline oxidoreductase N-terminal domain-containing protein</fullName>
    </recommendedName>
</protein>
<name>A0AAX6MDS1_9PEZI</name>
<dbReference type="GO" id="GO:0016614">
    <property type="term" value="F:oxidoreductase activity, acting on CH-OH group of donors"/>
    <property type="evidence" value="ECO:0007669"/>
    <property type="project" value="InterPro"/>
</dbReference>
<dbReference type="SUPFAM" id="SSF51905">
    <property type="entry name" value="FAD/NAD(P)-binding domain"/>
    <property type="match status" value="1"/>
</dbReference>
<dbReference type="SUPFAM" id="SSF54373">
    <property type="entry name" value="FAD-linked reductases, C-terminal domain"/>
    <property type="match status" value="1"/>
</dbReference>
<dbReference type="PANTHER" id="PTHR11552:SF201">
    <property type="entry name" value="GLUCOSE-METHANOL-CHOLINE OXIDOREDUCTASE N-TERMINAL DOMAIN-CONTAINING PROTEIN"/>
    <property type="match status" value="1"/>
</dbReference>
<dbReference type="InterPro" id="IPR007867">
    <property type="entry name" value="GMC_OxRtase_C"/>
</dbReference>
<dbReference type="Proteomes" id="UP001369815">
    <property type="component" value="Unassembled WGS sequence"/>
</dbReference>
<feature type="domain" description="Glucose-methanol-choline oxidoreductase N-terminal" evidence="7">
    <location>
        <begin position="308"/>
        <end position="322"/>
    </location>
</feature>
<keyword evidence="6" id="KW-0812">Transmembrane</keyword>
<dbReference type="Pfam" id="PF00732">
    <property type="entry name" value="GMC_oxred_N"/>
    <property type="match status" value="1"/>
</dbReference>
<evidence type="ECO:0000256" key="1">
    <source>
        <dbReference type="ARBA" id="ARBA00001974"/>
    </source>
</evidence>
<proteinExistence type="inferred from homology"/>
<dbReference type="InterPro" id="IPR027424">
    <property type="entry name" value="Glucose_Oxidase_domain_2"/>
</dbReference>
<reference evidence="8 9" key="1">
    <citation type="journal article" date="2024" name="Front Chem Biol">
        <title>Unveiling the potential of Daldinia eschscholtzii MFLUCC 19-0629 through bioactivity and bioinformatics studies for enhanced sustainable agriculture production.</title>
        <authorList>
            <person name="Brooks S."/>
            <person name="Weaver J.A."/>
            <person name="Klomchit A."/>
            <person name="Alharthi S.A."/>
            <person name="Onlamun T."/>
            <person name="Nurani R."/>
            <person name="Vong T.K."/>
            <person name="Alberti F."/>
            <person name="Greco C."/>
        </authorList>
    </citation>
    <scope>NUCLEOTIDE SEQUENCE [LARGE SCALE GENOMIC DNA]</scope>
    <source>
        <strain evidence="8">MFLUCC 19-0629</strain>
    </source>
</reference>
<keyword evidence="9" id="KW-1185">Reference proteome</keyword>
<dbReference type="AlphaFoldDB" id="A0AAX6MDS1"/>
<evidence type="ECO:0000313" key="9">
    <source>
        <dbReference type="Proteomes" id="UP001369815"/>
    </source>
</evidence>
<evidence type="ECO:0000256" key="6">
    <source>
        <dbReference type="SAM" id="Phobius"/>
    </source>
</evidence>
<comment type="cofactor">
    <cofactor evidence="1">
        <name>FAD</name>
        <dbReference type="ChEBI" id="CHEBI:57692"/>
    </cofactor>
</comment>
<dbReference type="Gene3D" id="4.10.450.10">
    <property type="entry name" value="Glucose Oxidase, domain 2"/>
    <property type="match status" value="1"/>
</dbReference>
<keyword evidence="4" id="KW-0274">FAD</keyword>
<keyword evidence="6" id="KW-0472">Membrane</keyword>
<dbReference type="GO" id="GO:0050660">
    <property type="term" value="F:flavin adenine dinucleotide binding"/>
    <property type="evidence" value="ECO:0007669"/>
    <property type="project" value="InterPro"/>
</dbReference>
<dbReference type="PANTHER" id="PTHR11552">
    <property type="entry name" value="GLUCOSE-METHANOL-CHOLINE GMC OXIDOREDUCTASE"/>
    <property type="match status" value="1"/>
</dbReference>